<evidence type="ECO:0000256" key="3">
    <source>
        <dbReference type="ARBA" id="ARBA00023012"/>
    </source>
</evidence>
<dbReference type="SUPFAM" id="SSF46689">
    <property type="entry name" value="Homeodomain-like"/>
    <property type="match status" value="1"/>
</dbReference>
<dbReference type="GO" id="GO:0003677">
    <property type="term" value="F:DNA binding"/>
    <property type="evidence" value="ECO:0007669"/>
    <property type="project" value="UniProtKB-KW"/>
</dbReference>
<feature type="compositionally biased region" description="Basic residues" evidence="10">
    <location>
        <begin position="236"/>
        <end position="245"/>
    </location>
</feature>
<keyword evidence="2 9" id="KW-0597">Phosphoprotein</keyword>
<dbReference type="InterPro" id="IPR001789">
    <property type="entry name" value="Sig_transdc_resp-reg_receiver"/>
</dbReference>
<dbReference type="SUPFAM" id="SSF52172">
    <property type="entry name" value="CheY-like"/>
    <property type="match status" value="1"/>
</dbReference>
<evidence type="ECO:0000256" key="1">
    <source>
        <dbReference type="ARBA" id="ARBA00004123"/>
    </source>
</evidence>
<dbReference type="Gene3D" id="1.10.10.60">
    <property type="entry name" value="Homeodomain-like"/>
    <property type="match status" value="1"/>
</dbReference>
<dbReference type="CDD" id="cd17584">
    <property type="entry name" value="REC_typeB_ARR-like"/>
    <property type="match status" value="1"/>
</dbReference>
<dbReference type="FunFam" id="1.10.10.60:FF:000007">
    <property type="entry name" value="Two-component response regulator"/>
    <property type="match status" value="1"/>
</dbReference>
<dbReference type="InterPro" id="IPR017930">
    <property type="entry name" value="Myb_dom"/>
</dbReference>
<evidence type="ECO:0000256" key="7">
    <source>
        <dbReference type="ARBA" id="ARBA00023163"/>
    </source>
</evidence>
<accession>A0A2S3HI73</accession>
<dbReference type="PROSITE" id="PS50110">
    <property type="entry name" value="RESPONSE_REGULATORY"/>
    <property type="match status" value="1"/>
</dbReference>
<name>A0A2S3HI73_9POAL</name>
<evidence type="ECO:0000256" key="2">
    <source>
        <dbReference type="ARBA" id="ARBA00022553"/>
    </source>
</evidence>
<dbReference type="EMBL" id="CM008049">
    <property type="protein sequence ID" value="PAN23302.1"/>
    <property type="molecule type" value="Genomic_DNA"/>
</dbReference>
<dbReference type="Gene3D" id="3.40.50.2300">
    <property type="match status" value="1"/>
</dbReference>
<feature type="compositionally biased region" description="Basic and acidic residues" evidence="10">
    <location>
        <begin position="225"/>
        <end position="235"/>
    </location>
</feature>
<proteinExistence type="predicted"/>
<evidence type="ECO:0000313" key="13">
    <source>
        <dbReference type="EMBL" id="PAN23302.1"/>
    </source>
</evidence>
<dbReference type="GO" id="GO:0000160">
    <property type="term" value="P:phosphorelay signal transduction system"/>
    <property type="evidence" value="ECO:0007669"/>
    <property type="project" value="UniProtKB-KW"/>
</dbReference>
<dbReference type="NCBIfam" id="TIGR01557">
    <property type="entry name" value="myb_SHAQKYF"/>
    <property type="match status" value="1"/>
</dbReference>
<keyword evidence="4" id="KW-0805">Transcription regulation</keyword>
<evidence type="ECO:0000256" key="5">
    <source>
        <dbReference type="ARBA" id="ARBA00023125"/>
    </source>
</evidence>
<keyword evidence="6" id="KW-0010">Activator</keyword>
<dbReference type="GO" id="GO:0005634">
    <property type="term" value="C:nucleus"/>
    <property type="evidence" value="ECO:0007669"/>
    <property type="project" value="UniProtKB-SubCell"/>
</dbReference>
<gene>
    <name evidence="13" type="ORF">PAHAL_4G082500</name>
</gene>
<dbReference type="PANTHER" id="PTHR43874:SF151">
    <property type="entry name" value="TWO-COMPONENT RESPONSE REGULATOR FAMILY PROTEIN-RELATED"/>
    <property type="match status" value="1"/>
</dbReference>
<evidence type="ECO:0000256" key="9">
    <source>
        <dbReference type="PROSITE-ProRule" id="PRU00169"/>
    </source>
</evidence>
<dbReference type="InterPro" id="IPR011006">
    <property type="entry name" value="CheY-like_superfamily"/>
</dbReference>
<dbReference type="InterPro" id="IPR045279">
    <property type="entry name" value="ARR-like"/>
</dbReference>
<dbReference type="PANTHER" id="PTHR43874">
    <property type="entry name" value="TWO-COMPONENT RESPONSE REGULATOR"/>
    <property type="match status" value="1"/>
</dbReference>
<evidence type="ECO:0000256" key="6">
    <source>
        <dbReference type="ARBA" id="ARBA00023159"/>
    </source>
</evidence>
<dbReference type="InterPro" id="IPR006447">
    <property type="entry name" value="Myb_dom_plants"/>
</dbReference>
<feature type="modified residue" description="4-aspartylphosphate" evidence="9">
    <location>
        <position position="135"/>
    </location>
</feature>
<organism evidence="13">
    <name type="scientific">Panicum hallii</name>
    <dbReference type="NCBI Taxonomy" id="206008"/>
    <lineage>
        <taxon>Eukaryota</taxon>
        <taxon>Viridiplantae</taxon>
        <taxon>Streptophyta</taxon>
        <taxon>Embryophyta</taxon>
        <taxon>Tracheophyta</taxon>
        <taxon>Spermatophyta</taxon>
        <taxon>Magnoliopsida</taxon>
        <taxon>Liliopsida</taxon>
        <taxon>Poales</taxon>
        <taxon>Poaceae</taxon>
        <taxon>PACMAD clade</taxon>
        <taxon>Panicoideae</taxon>
        <taxon>Panicodae</taxon>
        <taxon>Paniceae</taxon>
        <taxon>Panicinae</taxon>
        <taxon>Panicum</taxon>
        <taxon>Panicum sect. Panicum</taxon>
    </lineage>
</organism>
<dbReference type="InterPro" id="IPR009057">
    <property type="entry name" value="Homeodomain-like_sf"/>
</dbReference>
<protein>
    <recommendedName>
        <fullName evidence="14">Two-component response regulator</fullName>
    </recommendedName>
</protein>
<dbReference type="Gramene" id="PAN23302">
    <property type="protein sequence ID" value="PAN23302"/>
    <property type="gene ID" value="PAHAL_4G082500"/>
</dbReference>
<evidence type="ECO:0000256" key="4">
    <source>
        <dbReference type="ARBA" id="ARBA00023015"/>
    </source>
</evidence>
<feature type="domain" description="HTH myb-type" evidence="12">
    <location>
        <begin position="261"/>
        <end position="320"/>
    </location>
</feature>
<dbReference type="GO" id="GO:0003700">
    <property type="term" value="F:DNA-binding transcription factor activity"/>
    <property type="evidence" value="ECO:0007669"/>
    <property type="project" value="InterPro"/>
</dbReference>
<feature type="domain" description="Response regulatory" evidence="11">
    <location>
        <begin position="82"/>
        <end position="199"/>
    </location>
</feature>
<dbReference type="PROSITE" id="PS51294">
    <property type="entry name" value="HTH_MYB"/>
    <property type="match status" value="1"/>
</dbReference>
<dbReference type="Pfam" id="PF00072">
    <property type="entry name" value="Response_reg"/>
    <property type="match status" value="1"/>
</dbReference>
<dbReference type="Pfam" id="PF00249">
    <property type="entry name" value="Myb_DNA-binding"/>
    <property type="match status" value="1"/>
</dbReference>
<keyword evidence="7" id="KW-0804">Transcription</keyword>
<evidence type="ECO:0000259" key="11">
    <source>
        <dbReference type="PROSITE" id="PS50110"/>
    </source>
</evidence>
<keyword evidence="5" id="KW-0238">DNA-binding</keyword>
<dbReference type="GO" id="GO:0009736">
    <property type="term" value="P:cytokinin-activated signaling pathway"/>
    <property type="evidence" value="ECO:0007669"/>
    <property type="project" value="InterPro"/>
</dbReference>
<feature type="region of interest" description="Disordered" evidence="10">
    <location>
        <begin position="202"/>
        <end position="268"/>
    </location>
</feature>
<evidence type="ECO:0000256" key="10">
    <source>
        <dbReference type="SAM" id="MobiDB-lite"/>
    </source>
</evidence>
<dbReference type="SMART" id="SM00448">
    <property type="entry name" value="REC"/>
    <property type="match status" value="1"/>
</dbReference>
<keyword evidence="8" id="KW-0539">Nucleus</keyword>
<dbReference type="InterPro" id="IPR001005">
    <property type="entry name" value="SANT/Myb"/>
</dbReference>
<dbReference type="Proteomes" id="UP000243499">
    <property type="component" value="Chromosome 4"/>
</dbReference>
<keyword evidence="3" id="KW-0902">Two-component regulatory system</keyword>
<evidence type="ECO:0000256" key="8">
    <source>
        <dbReference type="ARBA" id="ARBA00023242"/>
    </source>
</evidence>
<evidence type="ECO:0008006" key="14">
    <source>
        <dbReference type="Google" id="ProtNLM"/>
    </source>
</evidence>
<sequence length="753" mass="81469">MSGEFHTRMNTFHLCSLRYSDPRSSPLPTPLAINPPSPSLRCASPRIRLALSSAFLPAAPRGSCREAIAAEMDAGKFPAGMRVLAVDDDRVSLMILEKQLKHCNYNVTTVTDAKTALDMLRERKDVDQFELVISDVVMPDIDGFKLLELIGLEMDIPVIMLSANDETETVMKGINHGACDYLVKPVRLEQLRGIWTHVVRNSKSDPRNSISDGNDDADQKLQSGDGDKGEKDGGNHTRKYSKKKKKDIDGADEDKENASSTQKRQRVQWPGELHRKFVEAVNQIGIDRAVPKKILEVMNVDSLTRENVASHLQKYRIFLRKLSEGKVKKSSPFADGPKAWRSDWVPAYSTTNIAESSKHHRELGKYQSAPSFVASPSSSNPFARMNSPPAFGARTFLPTQSVQLVSSQRNACIPPQDKEPVGQGVNLSGASQCFPSGPGSSFANIPNGVVFNTSKPLYLGISGSSFANITSDSPPLASSKCCPSPRSCNSYASILCGKILGASRGIPFEDIADDEILAPSIHLPMQSPELVNQPPDQIQSSFAGLFNQVAREAHQFAGPCNSWKAAVPSRFPDLSHNVGMSKGPSQGNIVKINQLSRLAASSGQIPILGNLYQNQLAGIIGKTAPALSFSEQVEPFNFGSNTHYTTMSIGNPDLGSSSSTRPSLPNLQIDNSVIPTQILNGEDASGNLPEGGTNNQQAVGDQVINSNEFLVGTNEVQNGANGGLNDFFADMVDEQDFVNNGDAFLGGDWDFAP</sequence>
<reference evidence="13" key="1">
    <citation type="submission" date="2018-04" db="EMBL/GenBank/DDBJ databases">
        <title>WGS assembly of Panicum hallii.</title>
        <authorList>
            <person name="Lovell J."/>
            <person name="Jenkins J."/>
            <person name="Lowry D."/>
            <person name="Mamidi S."/>
            <person name="Sreedasyam A."/>
            <person name="Weng X."/>
            <person name="Barry K."/>
            <person name="Bonette J."/>
            <person name="Campitelli B."/>
            <person name="Daum C."/>
            <person name="Gordon S."/>
            <person name="Gould B."/>
            <person name="Lipzen A."/>
            <person name="Macqueen A."/>
            <person name="Palacio-Mejia J."/>
            <person name="Plott C."/>
            <person name="Shakirov E."/>
            <person name="Shu S."/>
            <person name="Yoshinaga Y."/>
            <person name="Zane M."/>
            <person name="Rokhsar D."/>
            <person name="Grimwood J."/>
            <person name="Schmutz J."/>
            <person name="Juenger T."/>
        </authorList>
    </citation>
    <scope>NUCLEOTIDE SEQUENCE [LARGE SCALE GENOMIC DNA]</scope>
    <source>
        <strain evidence="13">FIL2</strain>
    </source>
</reference>
<evidence type="ECO:0000259" key="12">
    <source>
        <dbReference type="PROSITE" id="PS51294"/>
    </source>
</evidence>
<dbReference type="AlphaFoldDB" id="A0A2S3HI73"/>
<comment type="subcellular location">
    <subcellularLocation>
        <location evidence="1">Nucleus</location>
    </subcellularLocation>
</comment>